<dbReference type="SMART" id="SM00421">
    <property type="entry name" value="HTH_LUXR"/>
    <property type="match status" value="1"/>
</dbReference>
<dbReference type="Pfam" id="PF25872">
    <property type="entry name" value="HTH_77"/>
    <property type="match status" value="1"/>
</dbReference>
<dbReference type="InterPro" id="IPR016032">
    <property type="entry name" value="Sig_transdc_resp-reg_C-effctor"/>
</dbReference>
<dbReference type="GO" id="GO:0003677">
    <property type="term" value="F:DNA binding"/>
    <property type="evidence" value="ECO:0007669"/>
    <property type="project" value="InterPro"/>
</dbReference>
<dbReference type="InterPro" id="IPR011990">
    <property type="entry name" value="TPR-like_helical_dom_sf"/>
</dbReference>
<evidence type="ECO:0000259" key="1">
    <source>
        <dbReference type="PROSITE" id="PS50043"/>
    </source>
</evidence>
<gene>
    <name evidence="2" type="ORF">AVDCRST_MAG59-3137</name>
</gene>
<dbReference type="PROSITE" id="PS50043">
    <property type="entry name" value="HTH_LUXR_2"/>
    <property type="match status" value="1"/>
</dbReference>
<dbReference type="GO" id="GO:0006355">
    <property type="term" value="P:regulation of DNA-templated transcription"/>
    <property type="evidence" value="ECO:0007669"/>
    <property type="project" value="InterPro"/>
</dbReference>
<sequence>PDGSSTEAAAAVASSEAVRLFAARAQAVKPGFALDEANAPVVAAICRRLDGLPLAIELAAARLRHLPPEALLVRLERRLPLLTGGPRDLPERQRTLRGAIAWSYGLLDEAEQGLFRRLAVFVGGFAPEVAAAVSGATDEVGLLDGIGSLVDKSLVRLEEGPGGEPLYRMLETIREFGLERLEEVGGAEPARRAHAACFLAVAERASPGVLRTGEQSAWLGRLDRDHDDLRTALAWFLGDGDAAAALRLAGALTFFWYYRGHLAEGRRALERALAVPAGGASVDPGIRAWALTGSGLLANAQGDLAEATARLAEGIALWGAGGEDGAFPVARGGAWGAAAARGLLGGVLVGQGRYAEAASLFEEGLARFEELGDEAWVAHARFHLGAIAFARGDRAAAVAQCREAADRYDAIGAHLDAIDPLRYLGLLACAEGDLAEAAALFADNLERLRARGSPSAIATGLADVATLAARRGAFGPATRLFGTADALNRAERAAFSLPARDTYEAAMAEARASLGEQFYAVEHAAGQTLTLEQAVALSVEVLESAPLSPGHSPVESAGASVPDMGLTGRESDILRLLSAGKTNPEIADALFIGTGTVRNHVSHILAKLGARTRTEAADIARRRGLR</sequence>
<feature type="domain" description="HTH luxR-type" evidence="1">
    <location>
        <begin position="559"/>
        <end position="624"/>
    </location>
</feature>
<name>A0A6J4V715_9BACT</name>
<dbReference type="SUPFAM" id="SSF48452">
    <property type="entry name" value="TPR-like"/>
    <property type="match status" value="1"/>
</dbReference>
<proteinExistence type="predicted"/>
<dbReference type="PRINTS" id="PR00038">
    <property type="entry name" value="HTHLUXR"/>
</dbReference>
<dbReference type="Pfam" id="PF00196">
    <property type="entry name" value="GerE"/>
    <property type="match status" value="1"/>
</dbReference>
<dbReference type="InterPro" id="IPR036388">
    <property type="entry name" value="WH-like_DNA-bd_sf"/>
</dbReference>
<accession>A0A6J4V715</accession>
<dbReference type="Gene3D" id="1.10.10.10">
    <property type="entry name" value="Winged helix-like DNA-binding domain superfamily/Winged helix DNA-binding domain"/>
    <property type="match status" value="1"/>
</dbReference>
<protein>
    <recommendedName>
        <fullName evidence="1">HTH luxR-type domain-containing protein</fullName>
    </recommendedName>
</protein>
<dbReference type="InterPro" id="IPR058852">
    <property type="entry name" value="HTH_77"/>
</dbReference>
<dbReference type="SUPFAM" id="SSF46894">
    <property type="entry name" value="C-terminal effector domain of the bipartite response regulators"/>
    <property type="match status" value="1"/>
</dbReference>
<dbReference type="PROSITE" id="PS00622">
    <property type="entry name" value="HTH_LUXR_1"/>
    <property type="match status" value="1"/>
</dbReference>
<dbReference type="AlphaFoldDB" id="A0A6J4V715"/>
<reference evidence="2" key="1">
    <citation type="submission" date="2020-02" db="EMBL/GenBank/DDBJ databases">
        <authorList>
            <person name="Meier V. D."/>
        </authorList>
    </citation>
    <scope>NUCLEOTIDE SEQUENCE</scope>
    <source>
        <strain evidence="2">AVDCRST_MAG59</strain>
    </source>
</reference>
<feature type="non-terminal residue" evidence="2">
    <location>
        <position position="1"/>
    </location>
</feature>
<dbReference type="CDD" id="cd06170">
    <property type="entry name" value="LuxR_C_like"/>
    <property type="match status" value="1"/>
</dbReference>
<dbReference type="InterPro" id="IPR000792">
    <property type="entry name" value="Tscrpt_reg_LuxR_C"/>
</dbReference>
<dbReference type="EMBL" id="CADCWF010000216">
    <property type="protein sequence ID" value="CAA9567192.1"/>
    <property type="molecule type" value="Genomic_DNA"/>
</dbReference>
<dbReference type="Pfam" id="PF13424">
    <property type="entry name" value="TPR_12"/>
    <property type="match status" value="1"/>
</dbReference>
<dbReference type="Gene3D" id="1.25.40.10">
    <property type="entry name" value="Tetratricopeptide repeat domain"/>
    <property type="match status" value="1"/>
</dbReference>
<organism evidence="2">
    <name type="scientific">uncultured Thermomicrobiales bacterium</name>
    <dbReference type="NCBI Taxonomy" id="1645740"/>
    <lineage>
        <taxon>Bacteria</taxon>
        <taxon>Pseudomonadati</taxon>
        <taxon>Thermomicrobiota</taxon>
        <taxon>Thermomicrobia</taxon>
        <taxon>Thermomicrobiales</taxon>
        <taxon>environmental samples</taxon>
    </lineage>
</organism>
<dbReference type="PANTHER" id="PTHR47691:SF3">
    <property type="entry name" value="HTH-TYPE TRANSCRIPTIONAL REGULATOR RV0890C-RELATED"/>
    <property type="match status" value="1"/>
</dbReference>
<dbReference type="PANTHER" id="PTHR47691">
    <property type="entry name" value="REGULATOR-RELATED"/>
    <property type="match status" value="1"/>
</dbReference>
<evidence type="ECO:0000313" key="2">
    <source>
        <dbReference type="EMBL" id="CAA9567192.1"/>
    </source>
</evidence>